<gene>
    <name evidence="1" type="ORF">HUN01_18460</name>
</gene>
<sequence>MSKRSYTQQSCSQAALLVEMLCYYLTQKNPYLIRLFFIRLPLQQESGA</sequence>
<dbReference type="EMBL" id="CP054698">
    <property type="protein sequence ID" value="QMS89466.1"/>
    <property type="molecule type" value="Genomic_DNA"/>
</dbReference>
<keyword evidence="2" id="KW-1185">Reference proteome</keyword>
<reference evidence="2" key="1">
    <citation type="submission" date="2020-06" db="EMBL/GenBank/DDBJ databases">
        <title>Nostoc edaphicum CCNP1411 genome.</title>
        <authorList>
            <person name="Fidor A."/>
            <person name="Grabski M."/>
            <person name="Gawor J."/>
            <person name="Gromadka R."/>
            <person name="Wegrzyn G."/>
            <person name="Mazur-Marzec H."/>
        </authorList>
    </citation>
    <scope>NUCLEOTIDE SEQUENCE [LARGE SCALE GENOMIC DNA]</scope>
    <source>
        <strain evidence="2">CCNP1411</strain>
    </source>
</reference>
<protein>
    <submittedName>
        <fullName evidence="1">Uncharacterized protein</fullName>
    </submittedName>
</protein>
<name>A0A7D7R4N4_9NOSO</name>
<dbReference type="KEGG" id="ned:HUN01_18460"/>
<evidence type="ECO:0000313" key="1">
    <source>
        <dbReference type="EMBL" id="QMS89466.1"/>
    </source>
</evidence>
<dbReference type="RefSeq" id="WP_181932472.1">
    <property type="nucleotide sequence ID" value="NZ_CP054698.1"/>
</dbReference>
<dbReference type="Proteomes" id="UP000514713">
    <property type="component" value="Chromosome"/>
</dbReference>
<proteinExistence type="predicted"/>
<dbReference type="AlphaFoldDB" id="A0A7D7R4N4"/>
<organism evidence="1 2">
    <name type="scientific">Nostoc edaphicum CCNP1411</name>
    <dbReference type="NCBI Taxonomy" id="1472755"/>
    <lineage>
        <taxon>Bacteria</taxon>
        <taxon>Bacillati</taxon>
        <taxon>Cyanobacteriota</taxon>
        <taxon>Cyanophyceae</taxon>
        <taxon>Nostocales</taxon>
        <taxon>Nostocaceae</taxon>
        <taxon>Nostoc</taxon>
    </lineage>
</organism>
<evidence type="ECO:0000313" key="2">
    <source>
        <dbReference type="Proteomes" id="UP000514713"/>
    </source>
</evidence>
<accession>A0A7D7R4N4</accession>